<accession>A0A518BT92</accession>
<dbReference type="Pfam" id="PF08811">
    <property type="entry name" value="DUF1800"/>
    <property type="match status" value="1"/>
</dbReference>
<protein>
    <recommendedName>
        <fullName evidence="3">DUF1800 domain-containing protein</fullName>
    </recommendedName>
</protein>
<dbReference type="AlphaFoldDB" id="A0A518BT92"/>
<proteinExistence type="predicted"/>
<dbReference type="KEGG" id="mcad:Pan265_00090"/>
<evidence type="ECO:0008006" key="3">
    <source>
        <dbReference type="Google" id="ProtNLM"/>
    </source>
</evidence>
<organism evidence="1 2">
    <name type="scientific">Mucisphaera calidilacus</name>
    <dbReference type="NCBI Taxonomy" id="2527982"/>
    <lineage>
        <taxon>Bacteria</taxon>
        <taxon>Pseudomonadati</taxon>
        <taxon>Planctomycetota</taxon>
        <taxon>Phycisphaerae</taxon>
        <taxon>Phycisphaerales</taxon>
        <taxon>Phycisphaeraceae</taxon>
        <taxon>Mucisphaera</taxon>
    </lineage>
</organism>
<sequence length="492" mass="56117">MPSLLSPIPDARFGPAQARHLLCRVAFGPDRVRAARLSELGVHQAVETVLAGADTSGLPEPPVDPDVRRPFTREEQQAYRQAINSEDPELRKKAREARQAFDRKDRQMIRDLQPWWLERMMLTPDPTQEFATLFWHGHFATGYQPVRDAYLMWRQNEALRRYSLDSFATLARYIVHDPAMIKYLNNHQNRRGKPNENLARELMELFTLGEGMYRESDIKEGARALTGYTFSDNDFSFNERQHDDGSKTILGKRGKFDGEDFVGILLKQRACARYIALKLYRHYVADVSDRYEDLEGSAKLVVDQVARVLRSNKYAIRPTLRTLLASDHFYSDAVVGRKIKSPAQLVVGTARSMRTPKRSMVRQHEGMRVMGQTLFEPPSVAGWGVGRSWINTSTLYARQNTCVYMLTGKSPGRKWNKKGVNYDPMRLITDLDKGDPRGVANVLIDEQLGPGLPAERRVPLIDFLAEGDKAITRDRLLGFLTLVTAMPEYQLC</sequence>
<keyword evidence="2" id="KW-1185">Reference proteome</keyword>
<reference evidence="1 2" key="1">
    <citation type="submission" date="2019-02" db="EMBL/GenBank/DDBJ databases">
        <title>Deep-cultivation of Planctomycetes and their phenomic and genomic characterization uncovers novel biology.</title>
        <authorList>
            <person name="Wiegand S."/>
            <person name="Jogler M."/>
            <person name="Boedeker C."/>
            <person name="Pinto D."/>
            <person name="Vollmers J."/>
            <person name="Rivas-Marin E."/>
            <person name="Kohn T."/>
            <person name="Peeters S.H."/>
            <person name="Heuer A."/>
            <person name="Rast P."/>
            <person name="Oberbeckmann S."/>
            <person name="Bunk B."/>
            <person name="Jeske O."/>
            <person name="Meyerdierks A."/>
            <person name="Storesund J.E."/>
            <person name="Kallscheuer N."/>
            <person name="Luecker S."/>
            <person name="Lage O.M."/>
            <person name="Pohl T."/>
            <person name="Merkel B.J."/>
            <person name="Hornburger P."/>
            <person name="Mueller R.-W."/>
            <person name="Bruemmer F."/>
            <person name="Labrenz M."/>
            <person name="Spormann A.M."/>
            <person name="Op den Camp H."/>
            <person name="Overmann J."/>
            <person name="Amann R."/>
            <person name="Jetten M.S.M."/>
            <person name="Mascher T."/>
            <person name="Medema M.H."/>
            <person name="Devos D.P."/>
            <person name="Kaster A.-K."/>
            <person name="Ovreas L."/>
            <person name="Rohde M."/>
            <person name="Galperin M.Y."/>
            <person name="Jogler C."/>
        </authorList>
    </citation>
    <scope>NUCLEOTIDE SEQUENCE [LARGE SCALE GENOMIC DNA]</scope>
    <source>
        <strain evidence="1 2">Pan265</strain>
    </source>
</reference>
<dbReference type="RefSeq" id="WP_145444159.1">
    <property type="nucleotide sequence ID" value="NZ_CP036280.1"/>
</dbReference>
<evidence type="ECO:0000313" key="2">
    <source>
        <dbReference type="Proteomes" id="UP000320386"/>
    </source>
</evidence>
<dbReference type="EMBL" id="CP036280">
    <property type="protein sequence ID" value="QDU70187.1"/>
    <property type="molecule type" value="Genomic_DNA"/>
</dbReference>
<evidence type="ECO:0000313" key="1">
    <source>
        <dbReference type="EMBL" id="QDU70187.1"/>
    </source>
</evidence>
<dbReference type="OrthoDB" id="9772295at2"/>
<dbReference type="Proteomes" id="UP000320386">
    <property type="component" value="Chromosome"/>
</dbReference>
<dbReference type="InterPro" id="IPR014917">
    <property type="entry name" value="DUF1800"/>
</dbReference>
<gene>
    <name evidence="1" type="ORF">Pan265_00090</name>
</gene>
<name>A0A518BT92_9BACT</name>